<keyword evidence="4" id="KW-0460">Magnesium</keyword>
<evidence type="ECO:0000256" key="2">
    <source>
        <dbReference type="ARBA" id="ARBA00022723"/>
    </source>
</evidence>
<sequence length="190" mass="21382">MLPVFIDTCVLLKPYLCDTLLTISECGVYRPLWSTDVLAELDRNLRKRGASEHQVAHRLGQMRRHFPDAEVTGYQHLVEAMENDPKDRHVLAAAVCGGAELLITENLKDFPAAAVSSFDIEVLHQDEFLLDQLDLAPELVIAALRRQVSRYRRTPRTVDDLLDILANEGHRCSGFAEALRNTGAFGTWRS</sequence>
<dbReference type="EMBL" id="FOFV01000008">
    <property type="protein sequence ID" value="SER34182.1"/>
    <property type="molecule type" value="Genomic_DNA"/>
</dbReference>
<dbReference type="OrthoDB" id="113459at2"/>
<dbReference type="RefSeq" id="WP_089918513.1">
    <property type="nucleotide sequence ID" value="NZ_FOFV01000008.1"/>
</dbReference>
<dbReference type="STRING" id="65499.SAMN04488000_10897"/>
<evidence type="ECO:0000256" key="4">
    <source>
        <dbReference type="ARBA" id="ARBA00022842"/>
    </source>
</evidence>
<evidence type="ECO:0000313" key="7">
    <source>
        <dbReference type="EMBL" id="SER34182.1"/>
    </source>
</evidence>
<evidence type="ECO:0000256" key="3">
    <source>
        <dbReference type="ARBA" id="ARBA00022801"/>
    </source>
</evidence>
<dbReference type="GO" id="GO:0046872">
    <property type="term" value="F:metal ion binding"/>
    <property type="evidence" value="ECO:0007669"/>
    <property type="project" value="UniProtKB-KW"/>
</dbReference>
<accession>A0A1H9NE44</accession>
<keyword evidence="3" id="KW-0378">Hydrolase</keyword>
<gene>
    <name evidence="7" type="ORF">SAMN04488000_10897</name>
</gene>
<keyword evidence="2" id="KW-0479">Metal-binding</keyword>
<dbReference type="GO" id="GO:0016787">
    <property type="term" value="F:hydrolase activity"/>
    <property type="evidence" value="ECO:0007669"/>
    <property type="project" value="UniProtKB-KW"/>
</dbReference>
<dbReference type="GO" id="GO:0004518">
    <property type="term" value="F:nuclease activity"/>
    <property type="evidence" value="ECO:0007669"/>
    <property type="project" value="UniProtKB-KW"/>
</dbReference>
<dbReference type="InterPro" id="IPR002716">
    <property type="entry name" value="PIN_dom"/>
</dbReference>
<dbReference type="Proteomes" id="UP000199503">
    <property type="component" value="Unassembled WGS sequence"/>
</dbReference>
<protein>
    <submittedName>
        <fullName evidence="7">Predicted nucleic acid-binding protein, contains PIN domain</fullName>
    </submittedName>
</protein>
<organism evidence="7 8">
    <name type="scientific">Lentzea albida</name>
    <dbReference type="NCBI Taxonomy" id="65499"/>
    <lineage>
        <taxon>Bacteria</taxon>
        <taxon>Bacillati</taxon>
        <taxon>Actinomycetota</taxon>
        <taxon>Actinomycetes</taxon>
        <taxon>Pseudonocardiales</taxon>
        <taxon>Pseudonocardiaceae</taxon>
        <taxon>Lentzea</taxon>
    </lineage>
</organism>
<keyword evidence="8" id="KW-1185">Reference proteome</keyword>
<keyword evidence="1" id="KW-0540">Nuclease</keyword>
<evidence type="ECO:0000313" key="8">
    <source>
        <dbReference type="Proteomes" id="UP000199503"/>
    </source>
</evidence>
<evidence type="ECO:0000259" key="5">
    <source>
        <dbReference type="Pfam" id="PF13470"/>
    </source>
</evidence>
<dbReference type="SUPFAM" id="SSF88723">
    <property type="entry name" value="PIN domain-like"/>
    <property type="match status" value="1"/>
</dbReference>
<proteinExistence type="predicted"/>
<feature type="domain" description="VapC50 C-terminal" evidence="6">
    <location>
        <begin position="126"/>
        <end position="180"/>
    </location>
</feature>
<dbReference type="AlphaFoldDB" id="A0A1H9NE44"/>
<dbReference type="InterPro" id="IPR029060">
    <property type="entry name" value="PIN-like_dom_sf"/>
</dbReference>
<feature type="domain" description="PIN" evidence="5">
    <location>
        <begin position="4"/>
        <end position="107"/>
    </location>
</feature>
<evidence type="ECO:0000259" key="6">
    <source>
        <dbReference type="Pfam" id="PF26343"/>
    </source>
</evidence>
<name>A0A1H9NE44_9PSEU</name>
<evidence type="ECO:0000256" key="1">
    <source>
        <dbReference type="ARBA" id="ARBA00022722"/>
    </source>
</evidence>
<dbReference type="InterPro" id="IPR058652">
    <property type="entry name" value="VapC50_C"/>
</dbReference>
<dbReference type="Pfam" id="PF13470">
    <property type="entry name" value="PIN_3"/>
    <property type="match status" value="1"/>
</dbReference>
<reference evidence="8" key="1">
    <citation type="submission" date="2016-10" db="EMBL/GenBank/DDBJ databases">
        <authorList>
            <person name="Varghese N."/>
            <person name="Submissions S."/>
        </authorList>
    </citation>
    <scope>NUCLEOTIDE SEQUENCE [LARGE SCALE GENOMIC DNA]</scope>
    <source>
        <strain evidence="8">DSM 44437</strain>
    </source>
</reference>
<dbReference type="Pfam" id="PF26343">
    <property type="entry name" value="VapC50_C"/>
    <property type="match status" value="1"/>
</dbReference>